<dbReference type="Proteomes" id="UP001420932">
    <property type="component" value="Unassembled WGS sequence"/>
</dbReference>
<dbReference type="AlphaFoldDB" id="A0AAP0JIZ9"/>
<keyword evidence="2" id="KW-1185">Reference proteome</keyword>
<reference evidence="1 2" key="1">
    <citation type="submission" date="2024-01" db="EMBL/GenBank/DDBJ databases">
        <title>Genome assemblies of Stephania.</title>
        <authorList>
            <person name="Yang L."/>
        </authorList>
    </citation>
    <scope>NUCLEOTIDE SEQUENCE [LARGE SCALE GENOMIC DNA]</scope>
    <source>
        <strain evidence="1">YNDBR</strain>
        <tissue evidence="1">Leaf</tissue>
    </source>
</reference>
<proteinExistence type="predicted"/>
<sequence>MVREPIFCYIDGLKAGGHCSRMQRRVREEDLDDRVVHFTTADNRWDIGKLSQVLHDEICKRGMAIIVLRSNRGMDNDSWLYGKSSHFSVKKAHLLIVNVNVAIHEIIGEMSGNGKGLSGFNHFYGSSGKIDSPPTLYVSSVLSINLNNGCSKEGSYEQ</sequence>
<protein>
    <submittedName>
        <fullName evidence="1">Uncharacterized protein</fullName>
    </submittedName>
</protein>
<evidence type="ECO:0000313" key="1">
    <source>
        <dbReference type="EMBL" id="KAK9134938.1"/>
    </source>
</evidence>
<accession>A0AAP0JIZ9</accession>
<comment type="caution">
    <text evidence="1">The sequence shown here is derived from an EMBL/GenBank/DDBJ whole genome shotgun (WGS) entry which is preliminary data.</text>
</comment>
<organism evidence="1 2">
    <name type="scientific">Stephania yunnanensis</name>
    <dbReference type="NCBI Taxonomy" id="152371"/>
    <lineage>
        <taxon>Eukaryota</taxon>
        <taxon>Viridiplantae</taxon>
        <taxon>Streptophyta</taxon>
        <taxon>Embryophyta</taxon>
        <taxon>Tracheophyta</taxon>
        <taxon>Spermatophyta</taxon>
        <taxon>Magnoliopsida</taxon>
        <taxon>Ranunculales</taxon>
        <taxon>Menispermaceae</taxon>
        <taxon>Menispermoideae</taxon>
        <taxon>Cissampelideae</taxon>
        <taxon>Stephania</taxon>
    </lineage>
</organism>
<gene>
    <name evidence="1" type="ORF">Syun_014268</name>
</gene>
<name>A0AAP0JIZ9_9MAGN</name>
<evidence type="ECO:0000313" key="2">
    <source>
        <dbReference type="Proteomes" id="UP001420932"/>
    </source>
</evidence>
<dbReference type="EMBL" id="JBBNAF010000006">
    <property type="protein sequence ID" value="KAK9134938.1"/>
    <property type="molecule type" value="Genomic_DNA"/>
</dbReference>